<dbReference type="InterPro" id="IPR038109">
    <property type="entry name" value="DNA_bind_recomb_sf"/>
</dbReference>
<organism evidence="5 6">
    <name type="scientific">Streptomyces plumbiresistens</name>
    <dbReference type="NCBI Taxonomy" id="511811"/>
    <lineage>
        <taxon>Bacteria</taxon>
        <taxon>Bacillati</taxon>
        <taxon>Actinomycetota</taxon>
        <taxon>Actinomycetes</taxon>
        <taxon>Kitasatosporales</taxon>
        <taxon>Streptomycetaceae</taxon>
        <taxon>Streptomyces</taxon>
    </lineage>
</organism>
<dbReference type="Gene3D" id="3.40.50.1390">
    <property type="entry name" value="Resolvase, N-terminal catalytic domain"/>
    <property type="match status" value="1"/>
</dbReference>
<protein>
    <submittedName>
        <fullName evidence="5">Recombinase family protein</fullName>
    </submittedName>
</protein>
<feature type="domain" description="Recombinase" evidence="4">
    <location>
        <begin position="189"/>
        <end position="339"/>
    </location>
</feature>
<keyword evidence="6" id="KW-1185">Reference proteome</keyword>
<reference evidence="6" key="1">
    <citation type="journal article" date="2019" name="Int. J. Syst. Evol. Microbiol.">
        <title>The Global Catalogue of Microorganisms (GCM) 10K type strain sequencing project: providing services to taxonomists for standard genome sequencing and annotation.</title>
        <authorList>
            <consortium name="The Broad Institute Genomics Platform"/>
            <consortium name="The Broad Institute Genome Sequencing Center for Infectious Disease"/>
            <person name="Wu L."/>
            <person name="Ma J."/>
        </authorList>
    </citation>
    <scope>NUCLEOTIDE SEQUENCE [LARGE SCALE GENOMIC DNA]</scope>
    <source>
        <strain evidence="6">JCM 16924</strain>
    </source>
</reference>
<feature type="region of interest" description="Disordered" evidence="3">
    <location>
        <begin position="248"/>
        <end position="267"/>
    </location>
</feature>
<dbReference type="Pfam" id="PF13408">
    <property type="entry name" value="Zn_ribbon_recom"/>
    <property type="match status" value="1"/>
</dbReference>
<gene>
    <name evidence="5" type="ORF">GCM10022232_68840</name>
</gene>
<dbReference type="InterPro" id="IPR050639">
    <property type="entry name" value="SSR_resolvase"/>
</dbReference>
<dbReference type="PANTHER" id="PTHR30461:SF2">
    <property type="entry name" value="SERINE RECOMBINASE PINE-RELATED"/>
    <property type="match status" value="1"/>
</dbReference>
<dbReference type="Proteomes" id="UP001500456">
    <property type="component" value="Unassembled WGS sequence"/>
</dbReference>
<sequence length="566" mass="62714">MAASAQVRDVRQSTLSVPCVNTQLKGVSCLRLSVLTDETTSPERQRDANQGAAAALGIDLADREAVDLGVSASKTTPFQRPELGAWLRRPTEFDALVFWRFDRAVRSMQDMHELATWAREHRKLIVFAEGPGGRLDLDFRNPMNPMTELLIMVFAFAAQFEAQSIRDRVISAQAAMRVMPLRWRGSRPPYGYQPAPLEGGGWTLVQDTEAAAILERIIRELMGDPSKDIAPKSLAAIARGLNDDGIPSSRDHWSLRQGRKTGGKTGGAVGETVVRERFAWRHGAIKELLTSERLLGWKTQGNNPVRDSEGAPVMATAEPILTREEFDAIGAVLAARSVNNQKPDRVDTVALLLRVIHCAGCGQRMYLHRPGINSKSTSKTETYKCPAHTRGYTCEAPAIIKREWAEEYVERDFLRILGALEVTQTRTIPGYDPEPELRATLSEFEAHQAQQGRQKSSAAKAAWQRHADALDARLAELETRERVEPRTESISTGKTYATLWAKADTAGKRKLLLEAGAHLIVKRGTRGGWRTLDERRVDFDVRDPFFADAASDLTAMADELEASGLL</sequence>
<dbReference type="Pfam" id="PF07508">
    <property type="entry name" value="Recombinase"/>
    <property type="match status" value="1"/>
</dbReference>
<accession>A0ABP7STH3</accession>
<dbReference type="Gene3D" id="3.90.1750.20">
    <property type="entry name" value="Putative Large Serine Recombinase, Chain B, Domain 2"/>
    <property type="match status" value="1"/>
</dbReference>
<dbReference type="InterPro" id="IPR025827">
    <property type="entry name" value="Zn_ribbon_recom_dom"/>
</dbReference>
<dbReference type="SMART" id="SM00857">
    <property type="entry name" value="Resolvase"/>
    <property type="match status" value="1"/>
</dbReference>
<dbReference type="InterPro" id="IPR006119">
    <property type="entry name" value="Resolv_N"/>
</dbReference>
<dbReference type="Pfam" id="PF00239">
    <property type="entry name" value="Resolvase"/>
    <property type="match status" value="1"/>
</dbReference>
<keyword evidence="2" id="KW-0233">DNA recombination</keyword>
<dbReference type="InterPro" id="IPR036162">
    <property type="entry name" value="Resolvase-like_N_sf"/>
</dbReference>
<evidence type="ECO:0000259" key="4">
    <source>
        <dbReference type="PROSITE" id="PS51737"/>
    </source>
</evidence>
<evidence type="ECO:0000313" key="6">
    <source>
        <dbReference type="Proteomes" id="UP001500456"/>
    </source>
</evidence>
<comment type="caution">
    <text evidence="5">The sequence shown here is derived from an EMBL/GenBank/DDBJ whole genome shotgun (WGS) entry which is preliminary data.</text>
</comment>
<dbReference type="PANTHER" id="PTHR30461">
    <property type="entry name" value="DNA-INVERTASE FROM LAMBDOID PROPHAGE"/>
    <property type="match status" value="1"/>
</dbReference>
<evidence type="ECO:0000313" key="5">
    <source>
        <dbReference type="EMBL" id="GAA4015963.1"/>
    </source>
</evidence>
<evidence type="ECO:0000256" key="2">
    <source>
        <dbReference type="ARBA" id="ARBA00023172"/>
    </source>
</evidence>
<evidence type="ECO:0000256" key="3">
    <source>
        <dbReference type="SAM" id="MobiDB-lite"/>
    </source>
</evidence>
<dbReference type="InterPro" id="IPR011109">
    <property type="entry name" value="DNA_bind_recombinase_dom"/>
</dbReference>
<dbReference type="PROSITE" id="PS51737">
    <property type="entry name" value="RECOMBINASE_DNA_BIND"/>
    <property type="match status" value="1"/>
</dbReference>
<proteinExistence type="predicted"/>
<keyword evidence="1" id="KW-0238">DNA-binding</keyword>
<dbReference type="EMBL" id="BAAAZX010000024">
    <property type="protein sequence ID" value="GAA4015963.1"/>
    <property type="molecule type" value="Genomic_DNA"/>
</dbReference>
<name>A0ABP7STH3_9ACTN</name>
<evidence type="ECO:0000256" key="1">
    <source>
        <dbReference type="ARBA" id="ARBA00023125"/>
    </source>
</evidence>
<dbReference type="CDD" id="cd00338">
    <property type="entry name" value="Ser_Recombinase"/>
    <property type="match status" value="1"/>
</dbReference>
<dbReference type="SUPFAM" id="SSF53041">
    <property type="entry name" value="Resolvase-like"/>
    <property type="match status" value="1"/>
</dbReference>